<keyword evidence="3" id="KW-1185">Reference proteome</keyword>
<dbReference type="RefSeq" id="WP_258383630.1">
    <property type="nucleotide sequence ID" value="NZ_CP091430.1"/>
</dbReference>
<dbReference type="EMBL" id="CP091430">
    <property type="protein sequence ID" value="UVI27542.1"/>
    <property type="molecule type" value="Genomic_DNA"/>
</dbReference>
<sequence length="168" mass="19233">MFHWFKKKTKHQRDIQNIQHNDTTAVNKPVSNLDILSDEPAVSPVQFWNSGGSAQDWIGEMYNEQLKKGAFDHLPGKGAPMDVSSSDVMSGILKHNNVLPDWLTLQHEIRDQLRTLIRSSDKDASKIAIALNDLNKKIMKYNNMVPSPVLQKRKVSTENMEQQLQLWL</sequence>
<name>A0ABY5S112_9BACL</name>
<evidence type="ECO:0000259" key="1">
    <source>
        <dbReference type="Pfam" id="PF09350"/>
    </source>
</evidence>
<dbReference type="InterPro" id="IPR018961">
    <property type="entry name" value="DnaJ_homolog_subfam-C_membr-28"/>
</dbReference>
<evidence type="ECO:0000313" key="2">
    <source>
        <dbReference type="EMBL" id="UVI27542.1"/>
    </source>
</evidence>
<gene>
    <name evidence="2" type="ORF">L1F29_18920</name>
</gene>
<feature type="domain" description="DnaJ homologue subfamily C member 28 conserved" evidence="1">
    <location>
        <begin position="63"/>
        <end position="116"/>
    </location>
</feature>
<organism evidence="2 3">
    <name type="scientific">Paenibacillus spongiae</name>
    <dbReference type="NCBI Taxonomy" id="2909671"/>
    <lineage>
        <taxon>Bacteria</taxon>
        <taxon>Bacillati</taxon>
        <taxon>Bacillota</taxon>
        <taxon>Bacilli</taxon>
        <taxon>Bacillales</taxon>
        <taxon>Paenibacillaceae</taxon>
        <taxon>Paenibacillus</taxon>
    </lineage>
</organism>
<dbReference type="Proteomes" id="UP001057877">
    <property type="component" value="Chromosome"/>
</dbReference>
<dbReference type="Pfam" id="PF09350">
    <property type="entry name" value="DJC28_CD"/>
    <property type="match status" value="1"/>
</dbReference>
<accession>A0ABY5S112</accession>
<proteinExistence type="predicted"/>
<evidence type="ECO:0000313" key="3">
    <source>
        <dbReference type="Proteomes" id="UP001057877"/>
    </source>
</evidence>
<reference evidence="2" key="1">
    <citation type="submission" date="2022-01" db="EMBL/GenBank/DDBJ databases">
        <title>Paenibacillus spongiae sp. nov., isolated from marine sponge.</title>
        <authorList>
            <person name="Li Z."/>
            <person name="Zhang M."/>
        </authorList>
    </citation>
    <scope>NUCLEOTIDE SEQUENCE</scope>
    <source>
        <strain evidence="2">PHS-Z3</strain>
    </source>
</reference>
<protein>
    <submittedName>
        <fullName evidence="2">DUF1992 domain-containing protein</fullName>
    </submittedName>
</protein>